<protein>
    <submittedName>
        <fullName evidence="1">Unannotated protein</fullName>
    </submittedName>
</protein>
<proteinExistence type="predicted"/>
<name>A0A6J6BSG2_9ZZZZ</name>
<sequence>MAFHAPYISSRIPGPVLRGGVVPFLKRIAPHDASIEELLSHLSHLGLRFDALSPQDRPSKRLSDALRWSERRGFIERTGRGRYRYVHVPRTTLWRMQDRCKQFLVDGQYELGCSD</sequence>
<dbReference type="AlphaFoldDB" id="A0A6J6BSG2"/>
<evidence type="ECO:0000313" key="4">
    <source>
        <dbReference type="EMBL" id="CAB4637393.1"/>
    </source>
</evidence>
<accession>A0A6J6BSG2</accession>
<dbReference type="EMBL" id="CAEZSU010000017">
    <property type="protein sequence ID" value="CAB4542110.1"/>
    <property type="molecule type" value="Genomic_DNA"/>
</dbReference>
<reference evidence="1" key="1">
    <citation type="submission" date="2020-05" db="EMBL/GenBank/DDBJ databases">
        <authorList>
            <person name="Chiriac C."/>
            <person name="Salcher M."/>
            <person name="Ghai R."/>
            <person name="Kavagutti S V."/>
        </authorList>
    </citation>
    <scope>NUCLEOTIDE SEQUENCE</scope>
</reference>
<dbReference type="EMBL" id="CAEZVV010000010">
    <property type="protein sequence ID" value="CAB4637393.1"/>
    <property type="molecule type" value="Genomic_DNA"/>
</dbReference>
<evidence type="ECO:0000313" key="3">
    <source>
        <dbReference type="EMBL" id="CAB4581163.1"/>
    </source>
</evidence>
<evidence type="ECO:0000313" key="1">
    <source>
        <dbReference type="EMBL" id="CAB4542110.1"/>
    </source>
</evidence>
<organism evidence="1">
    <name type="scientific">freshwater metagenome</name>
    <dbReference type="NCBI Taxonomy" id="449393"/>
    <lineage>
        <taxon>unclassified sequences</taxon>
        <taxon>metagenomes</taxon>
        <taxon>ecological metagenomes</taxon>
    </lineage>
</organism>
<dbReference type="EMBL" id="CAEZTR010000073">
    <property type="protein sequence ID" value="CAB4581163.1"/>
    <property type="molecule type" value="Genomic_DNA"/>
</dbReference>
<evidence type="ECO:0000313" key="2">
    <source>
        <dbReference type="EMBL" id="CAB4568917.1"/>
    </source>
</evidence>
<gene>
    <name evidence="1" type="ORF">UFOPK1495_00262</name>
    <name evidence="2" type="ORF">UFOPK1603_01039</name>
    <name evidence="3" type="ORF">UFOPK1711_01203</name>
    <name evidence="4" type="ORF">UFOPK2143_00335</name>
</gene>
<dbReference type="EMBL" id="CAEZTG010000091">
    <property type="protein sequence ID" value="CAB4568917.1"/>
    <property type="molecule type" value="Genomic_DNA"/>
</dbReference>